<accession>A0ABS5U599</accession>
<proteinExistence type="predicted"/>
<dbReference type="Pfam" id="PF05488">
    <property type="entry name" value="PAAR_motif"/>
    <property type="match status" value="1"/>
</dbReference>
<evidence type="ECO:0000313" key="2">
    <source>
        <dbReference type="Proteomes" id="UP000784128"/>
    </source>
</evidence>
<dbReference type="InterPro" id="IPR008727">
    <property type="entry name" value="PAAR_motif"/>
</dbReference>
<dbReference type="CDD" id="cd14743">
    <property type="entry name" value="PAAR_CT_1"/>
    <property type="match status" value="1"/>
</dbReference>
<name>A0ABS5U599_9BACT</name>
<protein>
    <submittedName>
        <fullName evidence="1">PAAR domain-containing protein</fullName>
    </submittedName>
</protein>
<keyword evidence="2" id="KW-1185">Reference proteome</keyword>
<organism evidence="1 2">
    <name type="scientific">Pelotalea chapellei</name>
    <dbReference type="NCBI Taxonomy" id="44671"/>
    <lineage>
        <taxon>Bacteria</taxon>
        <taxon>Pseudomonadati</taxon>
        <taxon>Thermodesulfobacteriota</taxon>
        <taxon>Desulfuromonadia</taxon>
        <taxon>Geobacterales</taxon>
        <taxon>Geobacteraceae</taxon>
        <taxon>Pelotalea</taxon>
    </lineage>
</organism>
<comment type="caution">
    <text evidence="1">The sequence shown here is derived from an EMBL/GenBank/DDBJ whole genome shotgun (WGS) entry which is preliminary data.</text>
</comment>
<gene>
    <name evidence="1" type="ORF">KJB30_03430</name>
</gene>
<sequence>MPVYLNCSAGNGRPAARVGDSVSCSKHGTVSIVSGSQNTQHDGKSAARVGDKTSCGATILEGSDSVLINGKPAAFVGCATTHGGKITSGSPTIFVGKAEIGTDLDKDLEPYSMSLDLSTMHEAGNHNDISYDRIAVEITKPDGTYITTISTDEHGITSRFYTKEQEEIIAWADFGHWEVSEEFEVIDCDDAEEIK</sequence>
<dbReference type="Gene3D" id="2.60.200.60">
    <property type="match status" value="2"/>
</dbReference>
<dbReference type="EMBL" id="JAHDYS010000002">
    <property type="protein sequence ID" value="MBT1070825.1"/>
    <property type="molecule type" value="Genomic_DNA"/>
</dbReference>
<evidence type="ECO:0000313" key="1">
    <source>
        <dbReference type="EMBL" id="MBT1070825.1"/>
    </source>
</evidence>
<reference evidence="1 2" key="1">
    <citation type="submission" date="2021-05" db="EMBL/GenBank/DDBJ databases">
        <title>The draft genome of Geobacter chapellei DSM 13688.</title>
        <authorList>
            <person name="Xu Z."/>
            <person name="Masuda Y."/>
            <person name="Itoh H."/>
            <person name="Senoo K."/>
        </authorList>
    </citation>
    <scope>NUCLEOTIDE SEQUENCE [LARGE SCALE GENOMIC DNA]</scope>
    <source>
        <strain evidence="1 2">DSM 13688</strain>
    </source>
</reference>
<dbReference type="RefSeq" id="WP_214296531.1">
    <property type="nucleotide sequence ID" value="NZ_JAHDYS010000002.1"/>
</dbReference>
<dbReference type="Proteomes" id="UP000784128">
    <property type="component" value="Unassembled WGS sequence"/>
</dbReference>